<keyword evidence="1" id="KW-1133">Transmembrane helix</keyword>
<comment type="caution">
    <text evidence="2">The sequence shown here is derived from an EMBL/GenBank/DDBJ whole genome shotgun (WGS) entry which is preliminary data.</text>
</comment>
<keyword evidence="1" id="KW-0472">Membrane</keyword>
<keyword evidence="3" id="KW-1185">Reference proteome</keyword>
<keyword evidence="1" id="KW-0812">Transmembrane</keyword>
<sequence>MTRDTLSRRQLLGIGGAAGVGGIGVVGYVTDNPVHRSDIEQLDTRRLDTTPEVGTLWYSKYRSGSELPEASVTHLLGVQYTGIDESTTDRMFDVFGVVIGRRSTLFGERTLVEPRFLGVRGENASGTTAAASVESPYVRGGPLWPPETVADALPLSPAQLDDEAAIRRLIENGRFPGADTNDANRTDRLWTDFRLSGALLDRYEGEHDRQLTRAGLLYGLHRTPDSVADVTPPSKRIDELYSLDPGYEGPGELYSWTPGDTLAHVVRYKRLYVSPGNGRYRLRVAQLVPRPGLLGQPWIETGLIIDFPE</sequence>
<evidence type="ECO:0000256" key="1">
    <source>
        <dbReference type="SAM" id="Phobius"/>
    </source>
</evidence>
<dbReference type="OrthoDB" id="350246at2157"/>
<dbReference type="Proteomes" id="UP000011648">
    <property type="component" value="Unassembled WGS sequence"/>
</dbReference>
<reference evidence="2 3" key="1">
    <citation type="journal article" date="2014" name="PLoS Genet.">
        <title>Phylogenetically driven sequencing of extremely halophilic archaea reveals strategies for static and dynamic osmo-response.</title>
        <authorList>
            <person name="Becker E.A."/>
            <person name="Seitzer P.M."/>
            <person name="Tritt A."/>
            <person name="Larsen D."/>
            <person name="Krusor M."/>
            <person name="Yao A.I."/>
            <person name="Wu D."/>
            <person name="Madern D."/>
            <person name="Eisen J.A."/>
            <person name="Darling A.E."/>
            <person name="Facciotti M.T."/>
        </authorList>
    </citation>
    <scope>NUCLEOTIDE SEQUENCE [LARGE SCALE GENOMIC DNA]</scope>
    <source>
        <strain evidence="2 3">DSM 12281</strain>
    </source>
</reference>
<dbReference type="EMBL" id="AOIL01000067">
    <property type="protein sequence ID" value="ELY85667.1"/>
    <property type="molecule type" value="Genomic_DNA"/>
</dbReference>
<protein>
    <submittedName>
        <fullName evidence="2">Uncharacterized protein</fullName>
    </submittedName>
</protein>
<dbReference type="PATRIC" id="fig|1230458.4.peg.4057"/>
<proteinExistence type="predicted"/>
<evidence type="ECO:0000313" key="2">
    <source>
        <dbReference type="EMBL" id="ELY85667.1"/>
    </source>
</evidence>
<feature type="transmembrane region" description="Helical" evidence="1">
    <location>
        <begin position="12"/>
        <end position="30"/>
    </location>
</feature>
<organism evidence="2 3">
    <name type="scientific">Natrialba taiwanensis DSM 12281</name>
    <dbReference type="NCBI Taxonomy" id="1230458"/>
    <lineage>
        <taxon>Archaea</taxon>
        <taxon>Methanobacteriati</taxon>
        <taxon>Methanobacteriota</taxon>
        <taxon>Stenosarchaea group</taxon>
        <taxon>Halobacteria</taxon>
        <taxon>Halobacteriales</taxon>
        <taxon>Natrialbaceae</taxon>
        <taxon>Natrialba</taxon>
    </lineage>
</organism>
<accession>L9ZJA2</accession>
<evidence type="ECO:0000313" key="3">
    <source>
        <dbReference type="Proteomes" id="UP000011648"/>
    </source>
</evidence>
<dbReference type="AlphaFoldDB" id="L9ZJA2"/>
<name>L9ZJA2_9EURY</name>
<gene>
    <name evidence="2" type="ORF">C484_20152</name>
</gene>
<dbReference type="RefSeq" id="WP_006827614.1">
    <property type="nucleotide sequence ID" value="NZ_AOIL01000067.1"/>
</dbReference>